<evidence type="ECO:0000313" key="2">
    <source>
        <dbReference type="Proteomes" id="UP000238479"/>
    </source>
</evidence>
<protein>
    <submittedName>
        <fullName evidence="1">Uncharacterized protein</fullName>
    </submittedName>
</protein>
<comment type="caution">
    <text evidence="1">The sequence shown here is derived from an EMBL/GenBank/DDBJ whole genome shotgun (WGS) entry which is preliminary data.</text>
</comment>
<dbReference type="PANTHER" id="PTHR35095">
    <property type="entry name" value="OS05G0143300 PROTEIN"/>
    <property type="match status" value="1"/>
</dbReference>
<accession>A0A2P6PW97</accession>
<dbReference type="EMBL" id="PDCK01000044">
    <property type="protein sequence ID" value="PRQ26184.1"/>
    <property type="molecule type" value="Genomic_DNA"/>
</dbReference>
<gene>
    <name evidence="1" type="ORF">RchiOBHm_Chr6g0291821</name>
</gene>
<reference evidence="1 2" key="1">
    <citation type="journal article" date="2018" name="Nat. Genet.">
        <title>The Rosa genome provides new insights in the design of modern roses.</title>
        <authorList>
            <person name="Bendahmane M."/>
        </authorList>
    </citation>
    <scope>NUCLEOTIDE SEQUENCE [LARGE SCALE GENOMIC DNA]</scope>
    <source>
        <strain evidence="2">cv. Old Blush</strain>
    </source>
</reference>
<name>A0A2P6PW97_ROSCH</name>
<keyword evidence="2" id="KW-1185">Reference proteome</keyword>
<dbReference type="STRING" id="74649.A0A2P6PW97"/>
<dbReference type="OrthoDB" id="1918704at2759"/>
<dbReference type="Proteomes" id="UP000238479">
    <property type="component" value="Chromosome 6"/>
</dbReference>
<proteinExistence type="predicted"/>
<evidence type="ECO:0000313" key="1">
    <source>
        <dbReference type="EMBL" id="PRQ26184.1"/>
    </source>
</evidence>
<sequence>MVDNVCLMASHGYPHRLVLQQEQNMGIIKDFQPFLPNYGAKQEITKLGSLKMMPQQCEEPWRAISGFSESNWFAKTASDIERPAFTDVQDVHRDSVLFSSGIAEHFLRHEKMAQFLMSRESEVERGGLDITSLYDLMGLNEMHQKPLIPSLIYPSSESNTKPLLDFVGGLASSSKITFQPDGRVFFTGTGTEMKHLLSVVAEFYSLKTSANLGKHSVLVPYFDRFQFREKVNIDGSPLKMHGTTVAPLKSPEKFKTRGMPKEKNGKKLGRDRDLYTRNYFHACESLLSLMIDRKKNGKSAIHSLQKSGTELPQLLTQFSASIAGTGLAVLFSVVCKVACARVPFCSYKLLNTGVGFGLVWLSWSVNKLRDTIVPISKNPRKSDLKEEEILMRVETSVNEIYFRAAALMAVAVLRFA</sequence>
<dbReference type="OMA" id="CKTAYLV"/>
<dbReference type="AlphaFoldDB" id="A0A2P6PW97"/>
<organism evidence="1 2">
    <name type="scientific">Rosa chinensis</name>
    <name type="common">China rose</name>
    <dbReference type="NCBI Taxonomy" id="74649"/>
    <lineage>
        <taxon>Eukaryota</taxon>
        <taxon>Viridiplantae</taxon>
        <taxon>Streptophyta</taxon>
        <taxon>Embryophyta</taxon>
        <taxon>Tracheophyta</taxon>
        <taxon>Spermatophyta</taxon>
        <taxon>Magnoliopsida</taxon>
        <taxon>eudicotyledons</taxon>
        <taxon>Gunneridae</taxon>
        <taxon>Pentapetalae</taxon>
        <taxon>rosids</taxon>
        <taxon>fabids</taxon>
        <taxon>Rosales</taxon>
        <taxon>Rosaceae</taxon>
        <taxon>Rosoideae</taxon>
        <taxon>Rosoideae incertae sedis</taxon>
        <taxon>Rosa</taxon>
    </lineage>
</organism>
<dbReference type="PANTHER" id="PTHR35095:SF1">
    <property type="entry name" value="OS05G0143300 PROTEIN"/>
    <property type="match status" value="1"/>
</dbReference>
<dbReference type="Gramene" id="PRQ26184">
    <property type="protein sequence ID" value="PRQ26184"/>
    <property type="gene ID" value="RchiOBHm_Chr6g0291821"/>
</dbReference>